<organism evidence="1 2">
    <name type="scientific">Nocardioides lianchengensis</name>
    <dbReference type="NCBI Taxonomy" id="1045774"/>
    <lineage>
        <taxon>Bacteria</taxon>
        <taxon>Bacillati</taxon>
        <taxon>Actinomycetota</taxon>
        <taxon>Actinomycetes</taxon>
        <taxon>Propionibacteriales</taxon>
        <taxon>Nocardioidaceae</taxon>
        <taxon>Nocardioides</taxon>
    </lineage>
</organism>
<accession>A0A1G6JP56</accession>
<sequence>MGEDTSYCERCWSLVPHAFDTHHEAWHASGGPWHHHFDERELERWSAGTEAAS</sequence>
<protein>
    <submittedName>
        <fullName evidence="1">Uncharacterized protein</fullName>
    </submittedName>
</protein>
<evidence type="ECO:0000313" key="1">
    <source>
        <dbReference type="EMBL" id="SDC20477.1"/>
    </source>
</evidence>
<evidence type="ECO:0000313" key="2">
    <source>
        <dbReference type="Proteomes" id="UP000199034"/>
    </source>
</evidence>
<keyword evidence="2" id="KW-1185">Reference proteome</keyword>
<proteinExistence type="predicted"/>
<name>A0A1G6JP56_9ACTN</name>
<reference evidence="1 2" key="1">
    <citation type="submission" date="2016-10" db="EMBL/GenBank/DDBJ databases">
        <authorList>
            <person name="de Groot N.N."/>
        </authorList>
    </citation>
    <scope>NUCLEOTIDE SEQUENCE [LARGE SCALE GENOMIC DNA]</scope>
    <source>
        <strain evidence="1 2">CGMCC 4.6858</strain>
    </source>
</reference>
<gene>
    <name evidence="1" type="ORF">SAMN05421872_101540</name>
</gene>
<dbReference type="EMBL" id="FMZM01000001">
    <property type="protein sequence ID" value="SDC20477.1"/>
    <property type="molecule type" value="Genomic_DNA"/>
</dbReference>
<dbReference type="AlphaFoldDB" id="A0A1G6JP56"/>
<dbReference type="Proteomes" id="UP000199034">
    <property type="component" value="Unassembled WGS sequence"/>
</dbReference>